<dbReference type="Proteomes" id="UP000799767">
    <property type="component" value="Unassembled WGS sequence"/>
</dbReference>
<evidence type="ECO:0000259" key="14">
    <source>
        <dbReference type="Pfam" id="PF11597"/>
    </source>
</evidence>
<evidence type="ECO:0000256" key="4">
    <source>
        <dbReference type="ARBA" id="ARBA00022491"/>
    </source>
</evidence>
<dbReference type="GO" id="GO:0003713">
    <property type="term" value="F:transcription coactivator activity"/>
    <property type="evidence" value="ECO:0007669"/>
    <property type="project" value="TreeGrafter"/>
</dbReference>
<reference evidence="16" key="1">
    <citation type="journal article" date="2020" name="Stud. Mycol.">
        <title>101 Dothideomycetes genomes: a test case for predicting lifestyles and emergence of pathogens.</title>
        <authorList>
            <person name="Haridas S."/>
            <person name="Albert R."/>
            <person name="Binder M."/>
            <person name="Bloem J."/>
            <person name="Labutti K."/>
            <person name="Salamov A."/>
            <person name="Andreopoulos B."/>
            <person name="Baker S."/>
            <person name="Barry K."/>
            <person name="Bills G."/>
            <person name="Bluhm B."/>
            <person name="Cannon C."/>
            <person name="Castanera R."/>
            <person name="Culley D."/>
            <person name="Daum C."/>
            <person name="Ezra D."/>
            <person name="Gonzalez J."/>
            <person name="Henrissat B."/>
            <person name="Kuo A."/>
            <person name="Liang C."/>
            <person name="Lipzen A."/>
            <person name="Lutzoni F."/>
            <person name="Magnuson J."/>
            <person name="Mondo S."/>
            <person name="Nolan M."/>
            <person name="Ohm R."/>
            <person name="Pangilinan J."/>
            <person name="Park H.-J."/>
            <person name="Ramirez L."/>
            <person name="Alfaro M."/>
            <person name="Sun H."/>
            <person name="Tritt A."/>
            <person name="Yoshinaga Y."/>
            <person name="Zwiers L.-H."/>
            <person name="Turgeon B."/>
            <person name="Goodwin S."/>
            <person name="Spatafora J."/>
            <person name="Crous P."/>
            <person name="Grigoriev I."/>
        </authorList>
    </citation>
    <scope>NUCLEOTIDE SEQUENCE</scope>
    <source>
        <strain evidence="16">CBS 113389</strain>
    </source>
</reference>
<dbReference type="PANTHER" id="PTHR48249:SF3">
    <property type="entry name" value="MEDIATOR OF RNA POLYMERASE II TRANSCRIPTION SUBUNIT 13"/>
    <property type="match status" value="1"/>
</dbReference>
<evidence type="ECO:0000313" key="16">
    <source>
        <dbReference type="EMBL" id="KAF2485417.1"/>
    </source>
</evidence>
<dbReference type="PANTHER" id="PTHR48249">
    <property type="entry name" value="MEDIATOR OF RNA POLYMERASE II TRANSCRIPTION SUBUNIT 13"/>
    <property type="match status" value="1"/>
</dbReference>
<evidence type="ECO:0000256" key="1">
    <source>
        <dbReference type="ARBA" id="ARBA00004123"/>
    </source>
</evidence>
<feature type="domain" description="MID" evidence="15">
    <location>
        <begin position="878"/>
        <end position="1054"/>
    </location>
</feature>
<dbReference type="OrthoDB" id="103819at2759"/>
<keyword evidence="7 11" id="KW-0804">Transcription</keyword>
<name>A0A6A6Q1V1_9PEZI</name>
<comment type="function">
    <text evidence="9 11">Component of the SRB8-11 complex. The SRB8-11 complex is a regulatory module of the Mediator complex which is itself involved in regulation of basal and activated RNA polymerase II-dependent transcription. The SRB8-11 complex may be involved in the transcriptional repression of a subset of genes regulated by Mediator. It may inhibit the association of the Mediator complex with RNA polymerase II to form the holoenzyme complex.</text>
</comment>
<keyword evidence="17" id="KW-1185">Reference proteome</keyword>
<feature type="compositionally biased region" description="Low complexity" evidence="12">
    <location>
        <begin position="666"/>
        <end position="677"/>
    </location>
</feature>
<comment type="subunit">
    <text evidence="11">Component of the SRB8-11 complex, which itself associates with the Mediator complex.</text>
</comment>
<dbReference type="InterPro" id="IPR021643">
    <property type="entry name" value="Mediator_Med13_N"/>
</dbReference>
<keyword evidence="4 11" id="KW-0678">Repressor</keyword>
<evidence type="ECO:0000256" key="11">
    <source>
        <dbReference type="RuleBase" id="RU364134"/>
    </source>
</evidence>
<feature type="compositionally biased region" description="Basic and acidic residues" evidence="12">
    <location>
        <begin position="584"/>
        <end position="594"/>
    </location>
</feature>
<dbReference type="InterPro" id="IPR009401">
    <property type="entry name" value="Med13_C"/>
</dbReference>
<evidence type="ECO:0000256" key="12">
    <source>
        <dbReference type="SAM" id="MobiDB-lite"/>
    </source>
</evidence>
<evidence type="ECO:0000256" key="2">
    <source>
        <dbReference type="ARBA" id="ARBA00009354"/>
    </source>
</evidence>
<evidence type="ECO:0000256" key="5">
    <source>
        <dbReference type="ARBA" id="ARBA00023015"/>
    </source>
</evidence>
<evidence type="ECO:0000259" key="13">
    <source>
        <dbReference type="Pfam" id="PF06333"/>
    </source>
</evidence>
<evidence type="ECO:0000256" key="6">
    <source>
        <dbReference type="ARBA" id="ARBA00023159"/>
    </source>
</evidence>
<evidence type="ECO:0000313" key="17">
    <source>
        <dbReference type="Proteomes" id="UP000799767"/>
    </source>
</evidence>
<evidence type="ECO:0000256" key="8">
    <source>
        <dbReference type="ARBA" id="ARBA00023242"/>
    </source>
</evidence>
<comment type="similarity">
    <text evidence="2 11">Belongs to the Mediator complex subunit 13 family.</text>
</comment>
<dbReference type="GO" id="GO:0016592">
    <property type="term" value="C:mediator complex"/>
    <property type="evidence" value="ECO:0007669"/>
    <property type="project" value="InterPro"/>
</dbReference>
<dbReference type="GeneID" id="54474008"/>
<feature type="compositionally biased region" description="Basic and acidic residues" evidence="12">
    <location>
        <begin position="639"/>
        <end position="663"/>
    </location>
</feature>
<evidence type="ECO:0000259" key="15">
    <source>
        <dbReference type="Pfam" id="PF18296"/>
    </source>
</evidence>
<comment type="subcellular location">
    <subcellularLocation>
        <location evidence="1 11">Nucleus</location>
    </subcellularLocation>
</comment>
<organism evidence="16 17">
    <name type="scientific">Neohortaea acidophila</name>
    <dbReference type="NCBI Taxonomy" id="245834"/>
    <lineage>
        <taxon>Eukaryota</taxon>
        <taxon>Fungi</taxon>
        <taxon>Dikarya</taxon>
        <taxon>Ascomycota</taxon>
        <taxon>Pezizomycotina</taxon>
        <taxon>Dothideomycetes</taxon>
        <taxon>Dothideomycetidae</taxon>
        <taxon>Mycosphaerellales</taxon>
        <taxon>Teratosphaeriaceae</taxon>
        <taxon>Neohortaea</taxon>
    </lineage>
</organism>
<feature type="region of interest" description="Disordered" evidence="12">
    <location>
        <begin position="477"/>
        <end position="537"/>
    </location>
</feature>
<feature type="region of interest" description="Disordered" evidence="12">
    <location>
        <begin position="1212"/>
        <end position="1272"/>
    </location>
</feature>
<feature type="compositionally biased region" description="Polar residues" evidence="12">
    <location>
        <begin position="1235"/>
        <end position="1246"/>
    </location>
</feature>
<dbReference type="GO" id="GO:0045944">
    <property type="term" value="P:positive regulation of transcription by RNA polymerase II"/>
    <property type="evidence" value="ECO:0007669"/>
    <property type="project" value="TreeGrafter"/>
</dbReference>
<protein>
    <recommendedName>
        <fullName evidence="3 11">Mediator of RNA polymerase II transcription subunit 13</fullName>
    </recommendedName>
    <alternativeName>
        <fullName evidence="10 11">Mediator complex subunit 13</fullName>
    </alternativeName>
</protein>
<evidence type="ECO:0000256" key="7">
    <source>
        <dbReference type="ARBA" id="ARBA00023163"/>
    </source>
</evidence>
<evidence type="ECO:0000256" key="3">
    <source>
        <dbReference type="ARBA" id="ARBA00019618"/>
    </source>
</evidence>
<feature type="region of interest" description="Disordered" evidence="12">
    <location>
        <begin position="813"/>
        <end position="832"/>
    </location>
</feature>
<feature type="region of interest" description="Disordered" evidence="12">
    <location>
        <begin position="574"/>
        <end position="685"/>
    </location>
</feature>
<dbReference type="EMBL" id="MU001633">
    <property type="protein sequence ID" value="KAF2485417.1"/>
    <property type="molecule type" value="Genomic_DNA"/>
</dbReference>
<dbReference type="InterPro" id="IPR051139">
    <property type="entry name" value="Mediator_complx_sub13"/>
</dbReference>
<dbReference type="RefSeq" id="XP_033591986.1">
    <property type="nucleotide sequence ID" value="XM_033733006.1"/>
</dbReference>
<keyword evidence="6 11" id="KW-0010">Activator</keyword>
<feature type="domain" description="Mediator complex subunit Med13 N-terminal" evidence="14">
    <location>
        <begin position="4"/>
        <end position="254"/>
    </location>
</feature>
<dbReference type="InterPro" id="IPR041285">
    <property type="entry name" value="MID_MedPIWI"/>
</dbReference>
<sequence length="1394" mass="150083">MHGIDFLKSCDTNVRVLQDVTQTSLAIFDLQQPGNDVDTLHTALATLREHQILCCVIDRQIWTFGQLDHDVGHLLDARFRQRPAPPSTISQHDQSDVATTPSATEAFLDAVEGAISFSLAKQLGMIRLCAWRWILPSLDGEEGSGTVLRMHAKLADPETLHIFYNVKPCLLRPVCESQTPVPVVLGCCGLLAKLATKQSAAPGQDEMQSDRRVVAGLLATTGVAADPDELWLPVEVSVHGEVMLTSWPARLCFTAASEPPAQPPLEDGDNWKQWFPSPGKEGTAYEDQLSIAEQWFFRASAGDVKSGSPGNPTDALPGEAVDTVAMAETPMATSSPFNQRTADLQAAMAGIYPTPPDGLLPGTTPSQHISQLSDAIPEGEAVDFSASIDDQPESSEAFVQPARLIPYHSTNEDLFGELGEMEMGANEVGDADFDYFDEPDDVPVGEGPSNRNMIVESPIMNIDALVEPTNVVTMSPMETQSPAGPVTGGHAHSYNETRTSGGLEKDDMSASLQSPQLLPATGPKPLSPFGIRERILPPPIPASAQQQLKTDLRRSSSFGPLVFNEAFSCNRHDIEPVTGGEQGVAHHEQSDIRLPRKKHKRLRLARKDSDSGVDGIGEIDISDADFNQDSSSTSVVDDDERRPPKLPWDNRERKRKSENDHSLTRSSSSADDAMSGGNDVDMADMGTARGQLHNGLLLLAATEQALDSQSFDTFLETHTRRGRSVSRAESLSPVESFYSLTNEDIVAVAQVVAEQATAASVTLTSADQSSTASDPASAETIRISVESALSLMLPGAEDCDVTRMAYVSDNAAKASANRAPSTPHPRPSAREGTLQAPSIFPLQTPHVHVQRGADTFDVLPTALPFWNALSLGPANGPKNAKVICMVPDVEPLIGLAASFIDDMGKVYEGRKLGVMTSTERNGIHGAERGVVTVKTLDEDSPDLSGVLKAYATASVKLGKALAKGRDAELDQTIVICMFNPFETDERLKPYLCACYQLLHKAYHSGSHAPLDATSRSDLLLQIVSLSTIAYLQDMGMPAGEHLIPMATYIYDRCPASGKDLDKAVSQSIQSKTGAPAIELATIPPKRIGFQLTPDPPSDILFDGSILHIAYASSRNGRWLTACWTDNTSHYQRIYSASLRGRSFRDVAAHLWEETCAIIAAKEVTWRVYIATTGEIDSSVAACWRKVVTAKPRKQMLHVTLVSVTDDDLVQLTPASTPDVSKSGIKVTTPGDGFSTPASTPQTSTCIASPDPGGQTNAPPTPGTREPTSNISENDPDVQLVDLADEHWGMLLAPSFKPSHSTTASDPAVSGLLIRRGDGADVPLETLSVNLHWDIRLRPNSLIDDGPPRQVEANLRETVKAYRSLSLMAKVRGKPGLMPLHISSTLAAAQDLDLL</sequence>
<dbReference type="Pfam" id="PF06333">
    <property type="entry name" value="Med13_C"/>
    <property type="match status" value="1"/>
</dbReference>
<feature type="domain" description="Mediator complex subunit Med13 C-terminal" evidence="13">
    <location>
        <begin position="1074"/>
        <end position="1381"/>
    </location>
</feature>
<gene>
    <name evidence="16" type="ORF">BDY17DRAFT_293558</name>
</gene>
<evidence type="ECO:0000256" key="10">
    <source>
        <dbReference type="ARBA" id="ARBA00032008"/>
    </source>
</evidence>
<keyword evidence="5 11" id="KW-0805">Transcription regulation</keyword>
<feature type="compositionally biased region" description="Basic residues" evidence="12">
    <location>
        <begin position="595"/>
        <end position="604"/>
    </location>
</feature>
<dbReference type="Pfam" id="PF11597">
    <property type="entry name" value="Med13_N"/>
    <property type="match status" value="1"/>
</dbReference>
<proteinExistence type="inferred from homology"/>
<accession>A0A6A6Q1V1</accession>
<dbReference type="Pfam" id="PF18296">
    <property type="entry name" value="MID_MedPIWI"/>
    <property type="match status" value="1"/>
</dbReference>
<evidence type="ECO:0000256" key="9">
    <source>
        <dbReference type="ARBA" id="ARBA00025661"/>
    </source>
</evidence>
<keyword evidence="8 11" id="KW-0539">Nucleus</keyword>